<dbReference type="EnsemblPlants" id="Kaladp0001s0122.1.v1.1">
    <property type="protein sequence ID" value="Kaladp0001s0122.1.v1.1.CDS.1"/>
    <property type="gene ID" value="Kaladp0001s0122.v1.1"/>
</dbReference>
<dbReference type="PANTHER" id="PTHR36856:SF2">
    <property type="match status" value="1"/>
</dbReference>
<proteinExistence type="predicted"/>
<feature type="region of interest" description="Disordered" evidence="1">
    <location>
        <begin position="1"/>
        <end position="68"/>
    </location>
</feature>
<sequence>MDSAGGKGEDVANSRKSGDDDGLKKCLEENNGERSKCKSQVEAFKSSFDTPIKPSTPLRLRSGSLTDI</sequence>
<protein>
    <submittedName>
        <fullName evidence="2">Uncharacterized protein</fullName>
    </submittedName>
</protein>
<feature type="compositionally biased region" description="Basic and acidic residues" evidence="1">
    <location>
        <begin position="7"/>
        <end position="36"/>
    </location>
</feature>
<keyword evidence="3" id="KW-1185">Reference proteome</keyword>
<dbReference type="AlphaFoldDB" id="A0A7N0SV41"/>
<organism evidence="2 3">
    <name type="scientific">Kalanchoe fedtschenkoi</name>
    <name type="common">Lavender scallops</name>
    <name type="synonym">South American air plant</name>
    <dbReference type="NCBI Taxonomy" id="63787"/>
    <lineage>
        <taxon>Eukaryota</taxon>
        <taxon>Viridiplantae</taxon>
        <taxon>Streptophyta</taxon>
        <taxon>Embryophyta</taxon>
        <taxon>Tracheophyta</taxon>
        <taxon>Spermatophyta</taxon>
        <taxon>Magnoliopsida</taxon>
        <taxon>eudicotyledons</taxon>
        <taxon>Gunneridae</taxon>
        <taxon>Pentapetalae</taxon>
        <taxon>Saxifragales</taxon>
        <taxon>Crassulaceae</taxon>
        <taxon>Kalanchoe</taxon>
    </lineage>
</organism>
<evidence type="ECO:0000313" key="2">
    <source>
        <dbReference type="EnsemblPlants" id="Kaladp0001s0122.1.v1.1.CDS.1"/>
    </source>
</evidence>
<dbReference type="Proteomes" id="UP000594263">
    <property type="component" value="Unplaced"/>
</dbReference>
<evidence type="ECO:0000313" key="3">
    <source>
        <dbReference type="Proteomes" id="UP000594263"/>
    </source>
</evidence>
<name>A0A7N0SV41_KALFE</name>
<accession>A0A7N0SV41</accession>
<dbReference type="PANTHER" id="PTHR36856">
    <property type="entry name" value="OS07G0175200 PROTEIN"/>
    <property type="match status" value="1"/>
</dbReference>
<dbReference type="OMA" id="GERSKCK"/>
<reference evidence="2" key="1">
    <citation type="submission" date="2021-01" db="UniProtKB">
        <authorList>
            <consortium name="EnsemblPlants"/>
        </authorList>
    </citation>
    <scope>IDENTIFICATION</scope>
</reference>
<evidence type="ECO:0000256" key="1">
    <source>
        <dbReference type="SAM" id="MobiDB-lite"/>
    </source>
</evidence>
<dbReference type="Gramene" id="Kaladp0001s0122.1.v1.1">
    <property type="protein sequence ID" value="Kaladp0001s0122.1.v1.1.CDS.1"/>
    <property type="gene ID" value="Kaladp0001s0122.v1.1"/>
</dbReference>